<feature type="compositionally biased region" description="Basic residues" evidence="3">
    <location>
        <begin position="154"/>
        <end position="166"/>
    </location>
</feature>
<dbReference type="PANTHER" id="PTHR48025">
    <property type="entry name" value="OS02G0815200 PROTEIN"/>
    <property type="match status" value="1"/>
</dbReference>
<accession>A0A8H8A2F1</accession>
<dbReference type="Proteomes" id="UP000673691">
    <property type="component" value="Unassembled WGS sequence"/>
</dbReference>
<dbReference type="InterPro" id="IPR000504">
    <property type="entry name" value="RRM_dom"/>
</dbReference>
<feature type="region of interest" description="Disordered" evidence="3">
    <location>
        <begin position="75"/>
        <end position="256"/>
    </location>
</feature>
<dbReference type="Pfam" id="PF00076">
    <property type="entry name" value="RRM_1"/>
    <property type="match status" value="2"/>
</dbReference>
<evidence type="ECO:0000313" key="6">
    <source>
        <dbReference type="Proteomes" id="UP000673691"/>
    </source>
</evidence>
<evidence type="ECO:0000313" key="5">
    <source>
        <dbReference type="EMBL" id="KAG5463690.1"/>
    </source>
</evidence>
<proteinExistence type="predicted"/>
<dbReference type="InterPro" id="IPR035979">
    <property type="entry name" value="RBD_domain_sf"/>
</dbReference>
<dbReference type="InterPro" id="IPR012677">
    <property type="entry name" value="Nucleotide-bd_a/b_plait_sf"/>
</dbReference>
<dbReference type="InterPro" id="IPR050502">
    <property type="entry name" value="Euk_RNA-bind_prot"/>
</dbReference>
<keyword evidence="6" id="KW-1185">Reference proteome</keyword>
<feature type="compositionally biased region" description="Basic and acidic residues" evidence="3">
    <location>
        <begin position="1"/>
        <end position="24"/>
    </location>
</feature>
<dbReference type="GO" id="GO:0005634">
    <property type="term" value="C:nucleus"/>
    <property type="evidence" value="ECO:0007669"/>
    <property type="project" value="TreeGrafter"/>
</dbReference>
<keyword evidence="1 2" id="KW-0694">RNA-binding</keyword>
<feature type="compositionally biased region" description="Basic and acidic residues" evidence="3">
    <location>
        <begin position="167"/>
        <end position="180"/>
    </location>
</feature>
<dbReference type="SUPFAM" id="SSF54928">
    <property type="entry name" value="RNA-binding domain, RBD"/>
    <property type="match status" value="2"/>
</dbReference>
<sequence length="357" mass="39593">MAAPEGAKHPQHQQESRGAEEARARSTSPAGRAERADIDGADGRAEELKRRGRPVGFGFVTFESEEVAQHAVSTLDQTLCDGRQINVEVTSSRPRDRKPRGEGKPRRVRGLRRRGTENSKAESAPQESGEREPLEGCQAEKSANENGAEERPPRRPRARRERKPRNKAHDDESGEHHKEEGEGEQPAVAAEKQERRKRRQAHNRGRAPPGEEGGEAAAVEGQATNEGRPARAPRPPRPPRGPRAARRQKGPPSDRTIFVANLPFSMDSEQLEKLFAGFKAASVRVIQRRGSRRNKGFGFVEMVDHEEQTRAIDELRGDRALEVDGRVLSLSVALDEVVHSQEVNAEPFDPAPVRIDE</sequence>
<dbReference type="PROSITE" id="PS50102">
    <property type="entry name" value="RRM"/>
    <property type="match status" value="2"/>
</dbReference>
<name>A0A8H8A2F1_9FUNG</name>
<evidence type="ECO:0000256" key="2">
    <source>
        <dbReference type="PROSITE-ProRule" id="PRU00176"/>
    </source>
</evidence>
<feature type="compositionally biased region" description="Pro residues" evidence="3">
    <location>
        <begin position="232"/>
        <end position="241"/>
    </location>
</feature>
<dbReference type="PANTHER" id="PTHR48025:SF1">
    <property type="entry name" value="RRM DOMAIN-CONTAINING PROTEIN"/>
    <property type="match status" value="1"/>
</dbReference>
<dbReference type="GO" id="GO:0003729">
    <property type="term" value="F:mRNA binding"/>
    <property type="evidence" value="ECO:0007669"/>
    <property type="project" value="TreeGrafter"/>
</dbReference>
<dbReference type="OrthoDB" id="439808at2759"/>
<evidence type="ECO:0000256" key="3">
    <source>
        <dbReference type="SAM" id="MobiDB-lite"/>
    </source>
</evidence>
<feature type="compositionally biased region" description="Low complexity" evidence="3">
    <location>
        <begin position="207"/>
        <end position="221"/>
    </location>
</feature>
<comment type="caution">
    <text evidence="5">The sequence shown here is derived from an EMBL/GenBank/DDBJ whole genome shotgun (WGS) entry which is preliminary data.</text>
</comment>
<feature type="compositionally biased region" description="Basic residues" evidence="3">
    <location>
        <begin position="195"/>
        <end position="205"/>
    </location>
</feature>
<feature type="compositionally biased region" description="Basic and acidic residues" evidence="3">
    <location>
        <begin position="32"/>
        <end position="49"/>
    </location>
</feature>
<dbReference type="SMART" id="SM00360">
    <property type="entry name" value="RRM"/>
    <property type="match status" value="2"/>
</dbReference>
<evidence type="ECO:0000256" key="1">
    <source>
        <dbReference type="ARBA" id="ARBA00022884"/>
    </source>
</evidence>
<protein>
    <recommendedName>
        <fullName evidence="4">RRM domain-containing protein</fullName>
    </recommendedName>
</protein>
<dbReference type="AlphaFoldDB" id="A0A8H8A2F1"/>
<evidence type="ECO:0000259" key="4">
    <source>
        <dbReference type="PROSITE" id="PS50102"/>
    </source>
</evidence>
<feature type="domain" description="RRM" evidence="4">
    <location>
        <begin position="255"/>
        <end position="335"/>
    </location>
</feature>
<dbReference type="EMBL" id="JAEFCI010000233">
    <property type="protein sequence ID" value="KAG5463690.1"/>
    <property type="molecule type" value="Genomic_DNA"/>
</dbReference>
<reference evidence="5 6" key="1">
    <citation type="journal article" name="Sci. Rep.">
        <title>Genome-scale phylogenetic analyses confirm Olpidium as the closest living zoosporic fungus to the non-flagellated, terrestrial fungi.</title>
        <authorList>
            <person name="Chang Y."/>
            <person name="Rochon D."/>
            <person name="Sekimoto S."/>
            <person name="Wang Y."/>
            <person name="Chovatia M."/>
            <person name="Sandor L."/>
            <person name="Salamov A."/>
            <person name="Grigoriev I.V."/>
            <person name="Stajich J.E."/>
            <person name="Spatafora J.W."/>
        </authorList>
    </citation>
    <scope>NUCLEOTIDE SEQUENCE [LARGE SCALE GENOMIC DNA]</scope>
    <source>
        <strain evidence="5">S191</strain>
    </source>
</reference>
<organism evidence="5 6">
    <name type="scientific">Olpidium bornovanus</name>
    <dbReference type="NCBI Taxonomy" id="278681"/>
    <lineage>
        <taxon>Eukaryota</taxon>
        <taxon>Fungi</taxon>
        <taxon>Fungi incertae sedis</taxon>
        <taxon>Olpidiomycota</taxon>
        <taxon>Olpidiomycotina</taxon>
        <taxon>Olpidiomycetes</taxon>
        <taxon>Olpidiales</taxon>
        <taxon>Olpidiaceae</taxon>
        <taxon>Olpidium</taxon>
    </lineage>
</organism>
<dbReference type="Gene3D" id="3.30.70.330">
    <property type="match status" value="2"/>
</dbReference>
<dbReference type="CDD" id="cd00590">
    <property type="entry name" value="RRM_SF"/>
    <property type="match status" value="1"/>
</dbReference>
<feature type="domain" description="RRM" evidence="4">
    <location>
        <begin position="43"/>
        <end position="92"/>
    </location>
</feature>
<feature type="region of interest" description="Disordered" evidence="3">
    <location>
        <begin position="1"/>
        <end position="53"/>
    </location>
</feature>
<gene>
    <name evidence="5" type="ORF">BJ554DRAFT_5258</name>
</gene>